<proteinExistence type="predicted"/>
<dbReference type="Gene3D" id="3.40.50.880">
    <property type="match status" value="1"/>
</dbReference>
<evidence type="ECO:0000313" key="3">
    <source>
        <dbReference type="Proteomes" id="UP000760668"/>
    </source>
</evidence>
<evidence type="ECO:0000259" key="1">
    <source>
        <dbReference type="Pfam" id="PF00117"/>
    </source>
</evidence>
<reference evidence="2" key="2">
    <citation type="submission" date="2021-09" db="EMBL/GenBank/DDBJ databases">
        <authorList>
            <person name="Gilroy R."/>
        </authorList>
    </citation>
    <scope>NUCLEOTIDE SEQUENCE</scope>
    <source>
        <strain evidence="2">CHK179-5677</strain>
    </source>
</reference>
<dbReference type="EMBL" id="DYUC01000053">
    <property type="protein sequence ID" value="HJG86505.1"/>
    <property type="molecule type" value="Genomic_DNA"/>
</dbReference>
<dbReference type="Proteomes" id="UP000760668">
    <property type="component" value="Unassembled WGS sequence"/>
</dbReference>
<comment type="caution">
    <text evidence="2">The sequence shown here is derived from an EMBL/GenBank/DDBJ whole genome shotgun (WGS) entry which is preliminary data.</text>
</comment>
<dbReference type="InterPro" id="IPR017926">
    <property type="entry name" value="GATASE"/>
</dbReference>
<dbReference type="InterPro" id="IPR029062">
    <property type="entry name" value="Class_I_gatase-like"/>
</dbReference>
<dbReference type="AlphaFoldDB" id="A0A921MLL8"/>
<reference evidence="2" key="1">
    <citation type="journal article" date="2021" name="PeerJ">
        <title>Extensive microbial diversity within the chicken gut microbiome revealed by metagenomics and culture.</title>
        <authorList>
            <person name="Gilroy R."/>
            <person name="Ravi A."/>
            <person name="Getino M."/>
            <person name="Pursley I."/>
            <person name="Horton D.L."/>
            <person name="Alikhan N.F."/>
            <person name="Baker D."/>
            <person name="Gharbi K."/>
            <person name="Hall N."/>
            <person name="Watson M."/>
            <person name="Adriaenssens E.M."/>
            <person name="Foster-Nyarko E."/>
            <person name="Jarju S."/>
            <person name="Secka A."/>
            <person name="Antonio M."/>
            <person name="Oren A."/>
            <person name="Chaudhuri R.R."/>
            <person name="La Ragione R."/>
            <person name="Hildebrand F."/>
            <person name="Pallen M.J."/>
        </authorList>
    </citation>
    <scope>NUCLEOTIDE SEQUENCE</scope>
    <source>
        <strain evidence="2">CHK179-5677</strain>
    </source>
</reference>
<accession>A0A921MLL8</accession>
<dbReference type="Pfam" id="PF00117">
    <property type="entry name" value="GATase"/>
    <property type="match status" value="1"/>
</dbReference>
<protein>
    <recommendedName>
        <fullName evidence="1">Glutamine amidotransferase domain-containing protein</fullName>
    </recommendedName>
</protein>
<organism evidence="2 3">
    <name type="scientific">Pseudoflavonifractor capillosus</name>
    <dbReference type="NCBI Taxonomy" id="106588"/>
    <lineage>
        <taxon>Bacteria</taxon>
        <taxon>Bacillati</taxon>
        <taxon>Bacillota</taxon>
        <taxon>Clostridia</taxon>
        <taxon>Eubacteriales</taxon>
        <taxon>Oscillospiraceae</taxon>
        <taxon>Pseudoflavonifractor</taxon>
    </lineage>
</organism>
<name>A0A921MLL8_9FIRM</name>
<dbReference type="RefSeq" id="WP_294535234.1">
    <property type="nucleotide sequence ID" value="NZ_DYUC01000053.1"/>
</dbReference>
<feature type="domain" description="Glutamine amidotransferase" evidence="1">
    <location>
        <begin position="8"/>
        <end position="80"/>
    </location>
</feature>
<dbReference type="SUPFAM" id="SSF52317">
    <property type="entry name" value="Class I glutamine amidotransferase-like"/>
    <property type="match status" value="1"/>
</dbReference>
<sequence length="115" mass="12484">MARDMIAVLNLGSRENERLLKEIQTLGVDSALYPHSITAGELDQVPNLKGIIVNGGPDHTVDGVEMEVAQEVYNYQVPVLLADHMGDSPWPEDEAERMNALRAFVLGICGASPKA</sequence>
<evidence type="ECO:0000313" key="2">
    <source>
        <dbReference type="EMBL" id="HJG86505.1"/>
    </source>
</evidence>
<gene>
    <name evidence="2" type="ORF">K8V01_05730</name>
</gene>